<dbReference type="GO" id="GO:0016989">
    <property type="term" value="F:sigma factor antagonist activity"/>
    <property type="evidence" value="ECO:0007669"/>
    <property type="project" value="TreeGrafter"/>
</dbReference>
<dbReference type="Pfam" id="PF16344">
    <property type="entry name" value="FecR_C"/>
    <property type="match status" value="1"/>
</dbReference>
<name>A0A6I1E1A8_9FLAO</name>
<protein>
    <submittedName>
        <fullName evidence="4">DUF4974 domain-containing protein</fullName>
    </submittedName>
</protein>
<keyword evidence="1" id="KW-1133">Transmembrane helix</keyword>
<dbReference type="InterPro" id="IPR012373">
    <property type="entry name" value="Ferrdict_sens_TM"/>
</dbReference>
<keyword evidence="1" id="KW-0812">Transmembrane</keyword>
<feature type="transmembrane region" description="Helical" evidence="1">
    <location>
        <begin position="88"/>
        <end position="106"/>
    </location>
</feature>
<comment type="caution">
    <text evidence="4">The sequence shown here is derived from an EMBL/GenBank/DDBJ whole genome shotgun (WGS) entry which is preliminary data.</text>
</comment>
<dbReference type="OrthoDB" id="651134at2"/>
<dbReference type="InterPro" id="IPR032508">
    <property type="entry name" value="FecR_C"/>
</dbReference>
<feature type="domain" description="Protein FecR C-terminal" evidence="3">
    <location>
        <begin position="318"/>
        <end position="386"/>
    </location>
</feature>
<dbReference type="PANTHER" id="PTHR30273:SF2">
    <property type="entry name" value="PROTEIN FECR"/>
    <property type="match status" value="1"/>
</dbReference>
<gene>
    <name evidence="4" type="ORF">F8C76_02425</name>
</gene>
<dbReference type="PANTHER" id="PTHR30273">
    <property type="entry name" value="PERIPLASMIC SIGNAL SENSOR AND SIGMA FACTOR ACTIVATOR FECR-RELATED"/>
    <property type="match status" value="1"/>
</dbReference>
<accession>A0A6I1E1A8</accession>
<dbReference type="EMBL" id="WELG01000001">
    <property type="protein sequence ID" value="KAB7530382.1"/>
    <property type="molecule type" value="Genomic_DNA"/>
</dbReference>
<keyword evidence="1" id="KW-0472">Membrane</keyword>
<dbReference type="Gene3D" id="3.55.50.30">
    <property type="match status" value="1"/>
</dbReference>
<evidence type="ECO:0000313" key="4">
    <source>
        <dbReference type="EMBL" id="KAB7530382.1"/>
    </source>
</evidence>
<evidence type="ECO:0000256" key="1">
    <source>
        <dbReference type="SAM" id="Phobius"/>
    </source>
</evidence>
<dbReference type="AlphaFoldDB" id="A0A6I1E1A8"/>
<sequence length="387" mass="44294">MNRLYYVKDQKIIDYLMGKASAEEQLQMEEWILSSPQNTARFNKLKSGYIASTFDKTSKEIEVNQGYEAFLKAIDKTPIFSYRRLNPVLKYAAVIVFVLGSGYLLTSRLLNERGDFVVPEDAITLQLDNGDIRIVSEDGTSLIVDSEGNLVGKQEGKRLMYDQEEGVDEMVYNTLKVPYGKRFNVGLSDGTIVFLNAGSSLRYPVKFVQGKERRVYLKGEAFFDVIKDPEHPFIVDATGLDVQVLGTKFNVSSYPEDAFVNTVLVEGSVNIFPKNNRNDQRKGSLLHPGQKAQWDRLNGGISIEETDTYLYTAWMKGKIVFKHMPFKHIIKKLERHYNVEIINHNETLGDEFFTASFDVETIEMVFRTFQKNYGLKYSIEDNRIIIN</sequence>
<proteinExistence type="predicted"/>
<dbReference type="Pfam" id="PF04773">
    <property type="entry name" value="FecR"/>
    <property type="match status" value="1"/>
</dbReference>
<evidence type="ECO:0000313" key="5">
    <source>
        <dbReference type="Proteomes" id="UP000429785"/>
    </source>
</evidence>
<feature type="domain" description="FecR protein" evidence="2">
    <location>
        <begin position="175"/>
        <end position="270"/>
    </location>
</feature>
<dbReference type="InterPro" id="IPR006860">
    <property type="entry name" value="FecR"/>
</dbReference>
<organism evidence="4 5">
    <name type="scientific">Flagellimonas olearia</name>
    <dbReference type="NCBI Taxonomy" id="552546"/>
    <lineage>
        <taxon>Bacteria</taxon>
        <taxon>Pseudomonadati</taxon>
        <taxon>Bacteroidota</taxon>
        <taxon>Flavobacteriia</taxon>
        <taxon>Flavobacteriales</taxon>
        <taxon>Flavobacteriaceae</taxon>
        <taxon>Flagellimonas</taxon>
    </lineage>
</organism>
<dbReference type="RefSeq" id="WP_152130316.1">
    <property type="nucleotide sequence ID" value="NZ_WELG01000001.1"/>
</dbReference>
<dbReference type="Gene3D" id="2.60.120.1440">
    <property type="match status" value="1"/>
</dbReference>
<evidence type="ECO:0000259" key="2">
    <source>
        <dbReference type="Pfam" id="PF04773"/>
    </source>
</evidence>
<reference evidence="4 5" key="1">
    <citation type="submission" date="2019-10" db="EMBL/GenBank/DDBJ databases">
        <title>Muricauda olearia CL-SS4 JCM15563 genome.</title>
        <authorList>
            <person name="Liu L."/>
        </authorList>
    </citation>
    <scope>NUCLEOTIDE SEQUENCE [LARGE SCALE GENOMIC DNA]</scope>
    <source>
        <strain evidence="4 5">CL-SS4</strain>
    </source>
</reference>
<evidence type="ECO:0000259" key="3">
    <source>
        <dbReference type="Pfam" id="PF16344"/>
    </source>
</evidence>
<dbReference type="Proteomes" id="UP000429785">
    <property type="component" value="Unassembled WGS sequence"/>
</dbReference>